<dbReference type="GO" id="GO:0005524">
    <property type="term" value="F:ATP binding"/>
    <property type="evidence" value="ECO:0007669"/>
    <property type="project" value="UniProtKB-KW"/>
</dbReference>
<name>A0A2C9U3K4_MANES</name>
<dbReference type="GO" id="GO:0000723">
    <property type="term" value="P:telomere maintenance"/>
    <property type="evidence" value="ECO:0007669"/>
    <property type="project" value="InterPro"/>
</dbReference>
<comment type="cofactor">
    <cofactor evidence="1">
        <name>Mg(2+)</name>
        <dbReference type="ChEBI" id="CHEBI:18420"/>
    </cofactor>
</comment>
<dbReference type="GO" id="GO:0006310">
    <property type="term" value="P:DNA recombination"/>
    <property type="evidence" value="ECO:0007669"/>
    <property type="project" value="UniProtKB-KW"/>
</dbReference>
<comment type="catalytic activity">
    <reaction evidence="1">
        <text>ATP + H2O = ADP + phosphate + H(+)</text>
        <dbReference type="Rhea" id="RHEA:13065"/>
        <dbReference type="ChEBI" id="CHEBI:15377"/>
        <dbReference type="ChEBI" id="CHEBI:15378"/>
        <dbReference type="ChEBI" id="CHEBI:30616"/>
        <dbReference type="ChEBI" id="CHEBI:43474"/>
        <dbReference type="ChEBI" id="CHEBI:456216"/>
        <dbReference type="EC" id="5.6.2.3"/>
    </reaction>
</comment>
<keyword evidence="1" id="KW-0347">Helicase</keyword>
<keyword evidence="1" id="KW-0233">DNA recombination</keyword>
<sequence length="331" mass="37902">MEKDIKNYNLSNIEEDQTHQSIKNSREITDEMAIEILEEDINVVHKLNIEQLHAYKIILQTVDLNTSGVFFVDGYGGTEKIFLYRALLAYVRSIGMIALVIATSRIIAFIMLGGRTTHSRFSIPLSPIESNMCSISKQSGQTELLCIAKLIIWNEALMAKGLAIEIVDRSLRDIMDNSQPFGEKVLPVVPKALRQENVSVSLMKSYLWSKMEVLKLTTNMRARTYQYFGEFILRVGNREEVETKECNIRIPEEMVVKYENENNCKEVLGDAIYSSLEKNARLAYKSDTYTNFDETIDNTNNYYQEEFLNILLPNGLPSHKLELKVNCAMIL</sequence>
<evidence type="ECO:0000313" key="4">
    <source>
        <dbReference type="EMBL" id="OAY23886.1"/>
    </source>
</evidence>
<dbReference type="STRING" id="3983.A0A2C9U3K4"/>
<proteinExistence type="inferred from homology"/>
<keyword evidence="1" id="KW-0234">DNA repair</keyword>
<dbReference type="EC" id="5.6.2.3" evidence="1"/>
<keyword evidence="2" id="KW-1133">Transmembrane helix</keyword>
<keyword evidence="2" id="KW-0472">Membrane</keyword>
<dbReference type="GO" id="GO:0006281">
    <property type="term" value="P:DNA repair"/>
    <property type="evidence" value="ECO:0007669"/>
    <property type="project" value="UniProtKB-KW"/>
</dbReference>
<dbReference type="PANTHER" id="PTHR10492">
    <property type="match status" value="1"/>
</dbReference>
<keyword evidence="2" id="KW-0812">Transmembrane</keyword>
<evidence type="ECO:0000256" key="2">
    <source>
        <dbReference type="SAM" id="Phobius"/>
    </source>
</evidence>
<keyword evidence="1" id="KW-0067">ATP-binding</keyword>
<evidence type="ECO:0000259" key="3">
    <source>
        <dbReference type="Pfam" id="PF05970"/>
    </source>
</evidence>
<dbReference type="PANTHER" id="PTHR10492:SF94">
    <property type="entry name" value="ATP-DEPENDENT DNA HELICASE"/>
    <property type="match status" value="1"/>
</dbReference>
<feature type="transmembrane region" description="Helical" evidence="2">
    <location>
        <begin position="89"/>
        <end position="112"/>
    </location>
</feature>
<dbReference type="SUPFAM" id="SSF52540">
    <property type="entry name" value="P-loop containing nucleoside triphosphate hydrolases"/>
    <property type="match status" value="1"/>
</dbReference>
<dbReference type="AlphaFoldDB" id="A0A2C9U3K4"/>
<keyword evidence="1" id="KW-0378">Hydrolase</keyword>
<dbReference type="InterPro" id="IPR010285">
    <property type="entry name" value="DNA_helicase_pif1-like_DEAD"/>
</dbReference>
<comment type="similarity">
    <text evidence="1">Belongs to the helicase family.</text>
</comment>
<dbReference type="EMBL" id="CM004404">
    <property type="protein sequence ID" value="OAY23886.1"/>
    <property type="molecule type" value="Genomic_DNA"/>
</dbReference>
<feature type="domain" description="DNA helicase Pif1-like DEAD-box helicase" evidence="3">
    <location>
        <begin position="46"/>
        <end position="237"/>
    </location>
</feature>
<dbReference type="Gene3D" id="3.40.50.300">
    <property type="entry name" value="P-loop containing nucleotide triphosphate hydrolases"/>
    <property type="match status" value="1"/>
</dbReference>
<gene>
    <name evidence="4" type="ORF">MANES_18G115400</name>
</gene>
<organism evidence="4">
    <name type="scientific">Manihot esculenta</name>
    <name type="common">Cassava</name>
    <name type="synonym">Jatropha manihot</name>
    <dbReference type="NCBI Taxonomy" id="3983"/>
    <lineage>
        <taxon>Eukaryota</taxon>
        <taxon>Viridiplantae</taxon>
        <taxon>Streptophyta</taxon>
        <taxon>Embryophyta</taxon>
        <taxon>Tracheophyta</taxon>
        <taxon>Spermatophyta</taxon>
        <taxon>Magnoliopsida</taxon>
        <taxon>eudicotyledons</taxon>
        <taxon>Gunneridae</taxon>
        <taxon>Pentapetalae</taxon>
        <taxon>rosids</taxon>
        <taxon>fabids</taxon>
        <taxon>Malpighiales</taxon>
        <taxon>Euphorbiaceae</taxon>
        <taxon>Crotonoideae</taxon>
        <taxon>Manihoteae</taxon>
        <taxon>Manihot</taxon>
    </lineage>
</organism>
<dbReference type="InterPro" id="IPR027417">
    <property type="entry name" value="P-loop_NTPase"/>
</dbReference>
<dbReference type="GO" id="GO:0016887">
    <property type="term" value="F:ATP hydrolysis activity"/>
    <property type="evidence" value="ECO:0007669"/>
    <property type="project" value="RHEA"/>
</dbReference>
<reference evidence="4" key="1">
    <citation type="submission" date="2016-02" db="EMBL/GenBank/DDBJ databases">
        <title>WGS assembly of Manihot esculenta.</title>
        <authorList>
            <person name="Bredeson J.V."/>
            <person name="Prochnik S.E."/>
            <person name="Lyons J.B."/>
            <person name="Schmutz J."/>
            <person name="Grimwood J."/>
            <person name="Vrebalov J."/>
            <person name="Bart R.S."/>
            <person name="Amuge T."/>
            <person name="Ferguson M.E."/>
            <person name="Green R."/>
            <person name="Putnam N."/>
            <person name="Stites J."/>
            <person name="Rounsley S."/>
            <person name="Rokhsar D.S."/>
        </authorList>
    </citation>
    <scope>NUCLEOTIDE SEQUENCE [LARGE SCALE GENOMIC DNA]</scope>
    <source>
        <tissue evidence="4">Leaf</tissue>
    </source>
</reference>
<evidence type="ECO:0000256" key="1">
    <source>
        <dbReference type="RuleBase" id="RU363044"/>
    </source>
</evidence>
<accession>A0A2C9U3K4</accession>
<protein>
    <recommendedName>
        <fullName evidence="1">ATP-dependent DNA helicase</fullName>
        <ecNumber evidence="1">5.6.2.3</ecNumber>
    </recommendedName>
</protein>
<dbReference type="GO" id="GO:0043139">
    <property type="term" value="F:5'-3' DNA helicase activity"/>
    <property type="evidence" value="ECO:0007669"/>
    <property type="project" value="UniProtKB-EC"/>
</dbReference>
<keyword evidence="1" id="KW-0547">Nucleotide-binding</keyword>
<keyword evidence="1" id="KW-0227">DNA damage</keyword>
<dbReference type="Pfam" id="PF05970">
    <property type="entry name" value="PIF1"/>
    <property type="match status" value="1"/>
</dbReference>